<dbReference type="InterPro" id="IPR036397">
    <property type="entry name" value="RNaseH_sf"/>
</dbReference>
<evidence type="ECO:0000313" key="2">
    <source>
        <dbReference type="EMBL" id="QKS71303.1"/>
    </source>
</evidence>
<dbReference type="PROSITE" id="PS50879">
    <property type="entry name" value="RNASE_H_1"/>
    <property type="match status" value="1"/>
</dbReference>
<dbReference type="InterPro" id="IPR052929">
    <property type="entry name" value="RNase_H-like_EbsB-rel"/>
</dbReference>
<dbReference type="RefSeq" id="WP_176009338.1">
    <property type="nucleotide sequence ID" value="NZ_CP041372.2"/>
</dbReference>
<dbReference type="AlphaFoldDB" id="A0A859FD68"/>
<dbReference type="GO" id="GO:0003964">
    <property type="term" value="F:RNA-directed DNA polymerase activity"/>
    <property type="evidence" value="ECO:0007669"/>
    <property type="project" value="UniProtKB-KW"/>
</dbReference>
<evidence type="ECO:0000313" key="3">
    <source>
        <dbReference type="Proteomes" id="UP000318138"/>
    </source>
</evidence>
<proteinExistence type="predicted"/>
<accession>A0A859FD68</accession>
<keyword evidence="2" id="KW-0808">Transferase</keyword>
<dbReference type="EMBL" id="CP041372">
    <property type="protein sequence ID" value="QKS71303.1"/>
    <property type="molecule type" value="Genomic_DNA"/>
</dbReference>
<dbReference type="Proteomes" id="UP000318138">
    <property type="component" value="Chromosome"/>
</dbReference>
<name>A0A859FD68_9BACI</name>
<dbReference type="SUPFAM" id="SSF53098">
    <property type="entry name" value="Ribonuclease H-like"/>
    <property type="match status" value="1"/>
</dbReference>
<dbReference type="Pfam" id="PF13456">
    <property type="entry name" value="RVT_3"/>
    <property type="match status" value="1"/>
</dbReference>
<dbReference type="InterPro" id="IPR012337">
    <property type="entry name" value="RNaseH-like_sf"/>
</dbReference>
<reference evidence="3" key="1">
    <citation type="submission" date="2019-07" db="EMBL/GenBank/DDBJ databases">
        <title>Bacillus alkalisoli sp. nov. isolated from saline soil.</title>
        <authorList>
            <person name="Sun J.-Q."/>
            <person name="Xu L."/>
        </authorList>
    </citation>
    <scope>NUCLEOTIDE SEQUENCE [LARGE SCALE GENOMIC DNA]</scope>
    <source>
        <strain evidence="3">M4U3P1</strain>
    </source>
</reference>
<keyword evidence="3" id="KW-1185">Reference proteome</keyword>
<dbReference type="PANTHER" id="PTHR47074:SF73">
    <property type="entry name" value="OS04G0448401 PROTEIN"/>
    <property type="match status" value="1"/>
</dbReference>
<keyword evidence="2" id="KW-0695">RNA-directed DNA polymerase</keyword>
<protein>
    <submittedName>
        <fullName evidence="2">Reverse transcriptase-like protein</fullName>
    </submittedName>
</protein>
<gene>
    <name evidence="2" type="ORF">FLK61_31845</name>
</gene>
<dbReference type="Gene3D" id="3.30.420.10">
    <property type="entry name" value="Ribonuclease H-like superfamily/Ribonuclease H"/>
    <property type="match status" value="1"/>
</dbReference>
<dbReference type="GO" id="GO:0004523">
    <property type="term" value="F:RNA-DNA hybrid ribonuclease activity"/>
    <property type="evidence" value="ECO:0007669"/>
    <property type="project" value="InterPro"/>
</dbReference>
<dbReference type="GO" id="GO:0003676">
    <property type="term" value="F:nucleic acid binding"/>
    <property type="evidence" value="ECO:0007669"/>
    <property type="project" value="InterPro"/>
</dbReference>
<keyword evidence="2" id="KW-0548">Nucleotidyltransferase</keyword>
<organism evidence="2 3">
    <name type="scientific">Paenalkalicoccus suaedae</name>
    <dbReference type="NCBI Taxonomy" id="2592382"/>
    <lineage>
        <taxon>Bacteria</taxon>
        <taxon>Bacillati</taxon>
        <taxon>Bacillota</taxon>
        <taxon>Bacilli</taxon>
        <taxon>Bacillales</taxon>
        <taxon>Bacillaceae</taxon>
        <taxon>Paenalkalicoccus</taxon>
    </lineage>
</organism>
<feature type="domain" description="RNase H type-1" evidence="1">
    <location>
        <begin position="1"/>
        <end position="127"/>
    </location>
</feature>
<dbReference type="KEGG" id="psua:FLK61_31845"/>
<dbReference type="InterPro" id="IPR002156">
    <property type="entry name" value="RNaseH_domain"/>
</dbReference>
<evidence type="ECO:0000259" key="1">
    <source>
        <dbReference type="PROSITE" id="PS50879"/>
    </source>
</evidence>
<dbReference type="PANTHER" id="PTHR47074">
    <property type="entry name" value="BNAC02G40300D PROTEIN"/>
    <property type="match status" value="1"/>
</dbReference>
<dbReference type="CDD" id="cd09279">
    <property type="entry name" value="RNase_HI_like"/>
    <property type="match status" value="1"/>
</dbReference>
<sequence>MIEVYIDGASAGNPGASGAGIFIKAPSGHIKESIPLPPMSNHEAEFYACLKAVKRCKEEGFRIISIRSDSKIVVDAVEKQYVKKELYKPMLQEIISMMEHDFDYAFIKWIPTKSNGEADHLAKKAIRQSLA</sequence>